<feature type="compositionally biased region" description="Basic and acidic residues" evidence="1">
    <location>
        <begin position="60"/>
        <end position="71"/>
    </location>
</feature>
<evidence type="ECO:0000256" key="1">
    <source>
        <dbReference type="SAM" id="MobiDB-lite"/>
    </source>
</evidence>
<reference evidence="2" key="1">
    <citation type="journal article" date="2021" name="Proc. Natl. Acad. Sci. U.S.A.">
        <title>A Catalog of Tens of Thousands of Viruses from Human Metagenomes Reveals Hidden Associations with Chronic Diseases.</title>
        <authorList>
            <person name="Tisza M.J."/>
            <person name="Buck C.B."/>
        </authorList>
    </citation>
    <scope>NUCLEOTIDE SEQUENCE</scope>
    <source>
        <strain evidence="2">CtfrT39</strain>
    </source>
</reference>
<dbReference type="EMBL" id="BK016120">
    <property type="protein sequence ID" value="DAF96706.1"/>
    <property type="molecule type" value="Genomic_DNA"/>
</dbReference>
<organism evidence="2">
    <name type="scientific">Siphoviridae sp. ctfrT39</name>
    <dbReference type="NCBI Taxonomy" id="2825598"/>
    <lineage>
        <taxon>Viruses</taxon>
        <taxon>Duplodnaviria</taxon>
        <taxon>Heunggongvirae</taxon>
        <taxon>Uroviricota</taxon>
        <taxon>Caudoviricetes</taxon>
    </lineage>
</organism>
<accession>A0A8S5UQL5</accession>
<name>A0A8S5UQL5_9CAUD</name>
<proteinExistence type="predicted"/>
<evidence type="ECO:0000313" key="2">
    <source>
        <dbReference type="EMBL" id="DAF96706.1"/>
    </source>
</evidence>
<sequence>MENTKTSNKRGRRSAEGSVHKYVVPDDVHDWIKKHGGSRYITDIIRAIEAATLQAQKKQQKSEEKKEDSHDSGPSVQASNFKQVIEHICIPVTDEPIEEEDCKLICNVKRIRYGYPVNSDSNGGSWRIDEDVDATTFHKLVEIIRQCLESDYENGLCSGTPHRFEDYVIEGIEICKDTRVATVTFGS</sequence>
<feature type="region of interest" description="Disordered" evidence="1">
    <location>
        <begin position="55"/>
        <end position="77"/>
    </location>
</feature>
<protein>
    <submittedName>
        <fullName evidence="2">Uncharacterized protein</fullName>
    </submittedName>
</protein>